<evidence type="ECO:0000313" key="5">
    <source>
        <dbReference type="Proteomes" id="UP001265746"/>
    </source>
</evidence>
<dbReference type="GO" id="GO:0000981">
    <property type="term" value="F:DNA-binding transcription factor activity, RNA polymerase II-specific"/>
    <property type="evidence" value="ECO:0007669"/>
    <property type="project" value="InterPro"/>
</dbReference>
<feature type="region of interest" description="Disordered" evidence="2">
    <location>
        <begin position="760"/>
        <end position="780"/>
    </location>
</feature>
<feature type="compositionally biased region" description="Acidic residues" evidence="2">
    <location>
        <begin position="771"/>
        <end position="780"/>
    </location>
</feature>
<reference evidence="4" key="1">
    <citation type="submission" date="2023-06" db="EMBL/GenBank/DDBJ databases">
        <authorList>
            <person name="Noh H."/>
        </authorList>
    </citation>
    <scope>NUCLEOTIDE SEQUENCE</scope>
    <source>
        <strain evidence="4">DUCC20226</strain>
    </source>
</reference>
<evidence type="ECO:0000259" key="3">
    <source>
        <dbReference type="PROSITE" id="PS50048"/>
    </source>
</evidence>
<feature type="domain" description="Zn(2)-C6 fungal-type" evidence="3">
    <location>
        <begin position="58"/>
        <end position="88"/>
    </location>
</feature>
<name>A0AAD9S3R6_PHOAM</name>
<sequence length="780" mass="88400">MSDLCNKPRALSMSAQQRPILPKPFRAAGPADDGDGFGGGPPGEHRPLPPPRRNTKAACETCRKSKVRCTGERPVCSRCRGRDLECVYLAGYFETQVQALKRKHEESLHENLVYKELYRLLVTVNEAEAFDILQRLRAGTDVGTIVRRVQEGDLLLQLALRPESRFRYQFPYLPSMPAALQTPDNPYLGSFLYEGTMQGFHQFSPQSSSTAEAAQAWSYSQIYLKPYHAAELIDGRLGSVKASNWTLVTADDNLFRQLLRAYLIHEYCVAPAFHKDYFLYDLARGKGHLCSPLLVNSVMAIGSHCHRSVAFRSQIWNPQNIGYRFLVEARRLWELEDLEDATLTTFQATILLSLAYNSHGMARTRYVRSIILPSKPYASAEVLHRYSVRSSTEQRPLLDKIGDIFLRHAVSMARKMDLFKPNPAIKSPRIQRAREFTAWAFFNFQTSSGYYFMRRPWLSEPPEVALPDPDSDPGWYGEFALMYPPSTTPTPMHWPHTFRAMCWLRVIMNRVAQETFGDYHPQAVTGLPQETALEIQSLLEEWYGSLPGPLRPQVAVFPCHMRLHLEYFAMHITLATTVIEEQTEIHSEADLERVGAAPVARSGPVAMRHLETVARLYYMRHGFEACDSFLAYFLALLASISLRALEGSGDGARLSPGRGRPEVLRSTLILAMKGLRDQGRHLHVCKVLFRLLRDRLRLADADILGRFVVAPGDKEEEEEEKEVDLALHTRSRFPVPIVKMGEDLNASILENLLEKYQTVSLESSDSSDSGNDQDETMMVV</sequence>
<dbReference type="Pfam" id="PF00172">
    <property type="entry name" value="Zn_clus"/>
    <property type="match status" value="1"/>
</dbReference>
<protein>
    <recommendedName>
        <fullName evidence="3">Zn(2)-C6 fungal-type domain-containing protein</fullName>
    </recommendedName>
</protein>
<dbReference type="SMART" id="SM00066">
    <property type="entry name" value="GAL4"/>
    <property type="match status" value="1"/>
</dbReference>
<dbReference type="CDD" id="cd00067">
    <property type="entry name" value="GAL4"/>
    <property type="match status" value="1"/>
</dbReference>
<evidence type="ECO:0000256" key="2">
    <source>
        <dbReference type="SAM" id="MobiDB-lite"/>
    </source>
</evidence>
<organism evidence="4 5">
    <name type="scientific">Phomopsis amygdali</name>
    <name type="common">Fusicoccum amygdali</name>
    <dbReference type="NCBI Taxonomy" id="1214568"/>
    <lineage>
        <taxon>Eukaryota</taxon>
        <taxon>Fungi</taxon>
        <taxon>Dikarya</taxon>
        <taxon>Ascomycota</taxon>
        <taxon>Pezizomycotina</taxon>
        <taxon>Sordariomycetes</taxon>
        <taxon>Sordariomycetidae</taxon>
        <taxon>Diaporthales</taxon>
        <taxon>Diaporthaceae</taxon>
        <taxon>Diaporthe</taxon>
    </lineage>
</organism>
<dbReference type="InterPro" id="IPR001138">
    <property type="entry name" value="Zn2Cys6_DnaBD"/>
</dbReference>
<dbReference type="SUPFAM" id="SSF57701">
    <property type="entry name" value="Zn2/Cys6 DNA-binding domain"/>
    <property type="match status" value="1"/>
</dbReference>
<comment type="caution">
    <text evidence="4">The sequence shown here is derived from an EMBL/GenBank/DDBJ whole genome shotgun (WGS) entry which is preliminary data.</text>
</comment>
<dbReference type="PANTHER" id="PTHR47256">
    <property type="entry name" value="ZN(II)2CYS6 TRANSCRIPTION FACTOR (EUROFUNG)-RELATED"/>
    <property type="match status" value="1"/>
</dbReference>
<dbReference type="Gene3D" id="4.10.240.10">
    <property type="entry name" value="Zn(2)-C6 fungal-type DNA-binding domain"/>
    <property type="match status" value="1"/>
</dbReference>
<dbReference type="AlphaFoldDB" id="A0AAD9S3R6"/>
<evidence type="ECO:0000256" key="1">
    <source>
        <dbReference type="ARBA" id="ARBA00023242"/>
    </source>
</evidence>
<feature type="region of interest" description="Disordered" evidence="2">
    <location>
        <begin position="1"/>
        <end position="55"/>
    </location>
</feature>
<accession>A0AAD9S3R6</accession>
<keyword evidence="5" id="KW-1185">Reference proteome</keyword>
<dbReference type="InterPro" id="IPR036864">
    <property type="entry name" value="Zn2-C6_fun-type_DNA-bd_sf"/>
</dbReference>
<dbReference type="Proteomes" id="UP001265746">
    <property type="component" value="Unassembled WGS sequence"/>
</dbReference>
<evidence type="ECO:0000313" key="4">
    <source>
        <dbReference type="EMBL" id="KAK2598563.1"/>
    </source>
</evidence>
<dbReference type="InterPro" id="IPR053187">
    <property type="entry name" value="Notoamide_regulator"/>
</dbReference>
<dbReference type="GO" id="GO:0008270">
    <property type="term" value="F:zinc ion binding"/>
    <property type="evidence" value="ECO:0007669"/>
    <property type="project" value="InterPro"/>
</dbReference>
<dbReference type="PROSITE" id="PS00463">
    <property type="entry name" value="ZN2_CY6_FUNGAL_1"/>
    <property type="match status" value="1"/>
</dbReference>
<proteinExistence type="predicted"/>
<keyword evidence="1" id="KW-0539">Nucleus</keyword>
<dbReference type="CDD" id="cd12148">
    <property type="entry name" value="fungal_TF_MHR"/>
    <property type="match status" value="1"/>
</dbReference>
<dbReference type="EMBL" id="JAUJFL010000008">
    <property type="protein sequence ID" value="KAK2598563.1"/>
    <property type="molecule type" value="Genomic_DNA"/>
</dbReference>
<dbReference type="PROSITE" id="PS50048">
    <property type="entry name" value="ZN2_CY6_FUNGAL_2"/>
    <property type="match status" value="1"/>
</dbReference>
<gene>
    <name evidence="4" type="ORF">N8I77_011965</name>
</gene>
<dbReference type="PANTHER" id="PTHR47256:SF1">
    <property type="entry name" value="ZN(II)2CYS6 TRANSCRIPTION FACTOR (EUROFUNG)"/>
    <property type="match status" value="1"/>
</dbReference>